<dbReference type="Gene3D" id="3.90.1150.10">
    <property type="entry name" value="Aspartate Aminotransferase, domain 1"/>
    <property type="match status" value="1"/>
</dbReference>
<evidence type="ECO:0000256" key="3">
    <source>
        <dbReference type="ARBA" id="ARBA00023015"/>
    </source>
</evidence>
<dbReference type="SMART" id="SM00345">
    <property type="entry name" value="HTH_GNTR"/>
    <property type="match status" value="1"/>
</dbReference>
<dbReference type="CDD" id="cd00609">
    <property type="entry name" value="AAT_like"/>
    <property type="match status" value="1"/>
</dbReference>
<dbReference type="InterPro" id="IPR000524">
    <property type="entry name" value="Tscrpt_reg_HTH_GntR"/>
</dbReference>
<evidence type="ECO:0000256" key="1">
    <source>
        <dbReference type="ARBA" id="ARBA00005384"/>
    </source>
</evidence>
<keyword evidence="8" id="KW-1185">Reference proteome</keyword>
<evidence type="ECO:0000313" key="7">
    <source>
        <dbReference type="EMBL" id="RJF72178.1"/>
    </source>
</evidence>
<dbReference type="PRINTS" id="PR00035">
    <property type="entry name" value="HTHGNTR"/>
</dbReference>
<dbReference type="InterPro" id="IPR004839">
    <property type="entry name" value="Aminotransferase_I/II_large"/>
</dbReference>
<dbReference type="PANTHER" id="PTHR46577">
    <property type="entry name" value="HTH-TYPE TRANSCRIPTIONAL REGULATORY PROTEIN GABR"/>
    <property type="match status" value="1"/>
</dbReference>
<dbReference type="Proteomes" id="UP000286287">
    <property type="component" value="Unassembled WGS sequence"/>
</dbReference>
<protein>
    <submittedName>
        <fullName evidence="7">PLP-dependent aminotransferase family protein</fullName>
    </submittedName>
</protein>
<keyword evidence="3" id="KW-0805">Transcription regulation</keyword>
<dbReference type="InterPro" id="IPR036390">
    <property type="entry name" value="WH_DNA-bd_sf"/>
</dbReference>
<dbReference type="InterPro" id="IPR051446">
    <property type="entry name" value="HTH_trans_reg/aminotransferase"/>
</dbReference>
<dbReference type="GO" id="GO:0003700">
    <property type="term" value="F:DNA-binding transcription factor activity"/>
    <property type="evidence" value="ECO:0007669"/>
    <property type="project" value="InterPro"/>
</dbReference>
<organism evidence="7 8">
    <name type="scientific">Deinococcus cavernae</name>
    <dbReference type="NCBI Taxonomy" id="2320857"/>
    <lineage>
        <taxon>Bacteria</taxon>
        <taxon>Thermotogati</taxon>
        <taxon>Deinococcota</taxon>
        <taxon>Deinococci</taxon>
        <taxon>Deinococcales</taxon>
        <taxon>Deinococcaceae</taxon>
        <taxon>Deinococcus</taxon>
    </lineage>
</organism>
<dbReference type="EMBL" id="QYUJ01000014">
    <property type="protein sequence ID" value="RJF72178.1"/>
    <property type="molecule type" value="Genomic_DNA"/>
</dbReference>
<keyword evidence="5" id="KW-0804">Transcription</keyword>
<dbReference type="GO" id="GO:0030170">
    <property type="term" value="F:pyridoxal phosphate binding"/>
    <property type="evidence" value="ECO:0007669"/>
    <property type="project" value="InterPro"/>
</dbReference>
<evidence type="ECO:0000259" key="6">
    <source>
        <dbReference type="PROSITE" id="PS50949"/>
    </source>
</evidence>
<feature type="domain" description="HTH gntR-type" evidence="6">
    <location>
        <begin position="19"/>
        <end position="87"/>
    </location>
</feature>
<evidence type="ECO:0000313" key="8">
    <source>
        <dbReference type="Proteomes" id="UP000286287"/>
    </source>
</evidence>
<dbReference type="GO" id="GO:0003677">
    <property type="term" value="F:DNA binding"/>
    <property type="evidence" value="ECO:0007669"/>
    <property type="project" value="UniProtKB-KW"/>
</dbReference>
<dbReference type="Gene3D" id="3.40.640.10">
    <property type="entry name" value="Type I PLP-dependent aspartate aminotransferase-like (Major domain)"/>
    <property type="match status" value="1"/>
</dbReference>
<keyword evidence="7" id="KW-0808">Transferase</keyword>
<comment type="caution">
    <text evidence="7">The sequence shown here is derived from an EMBL/GenBank/DDBJ whole genome shotgun (WGS) entry which is preliminary data.</text>
</comment>
<evidence type="ECO:0000256" key="4">
    <source>
        <dbReference type="ARBA" id="ARBA00023125"/>
    </source>
</evidence>
<dbReference type="PANTHER" id="PTHR46577:SF1">
    <property type="entry name" value="HTH-TYPE TRANSCRIPTIONAL REGULATORY PROTEIN GABR"/>
    <property type="match status" value="1"/>
</dbReference>
<sequence length="471" mass="51731">MSDLTKFSALLTDWRSTKGPLYLRLSGAFQEAIHAGRLAPTEQLPAERALASLLSLSRSTVVAAYDELAAGGWVTRKRGSGTHVSAQAPRASAVLTLRTPVQRPLAPSDELDFTIAVPLLDDIQRQQMREAALDAYRESVYHPLGVPELRARLAQEYTRGGLPTAPEQVIVTSGAQQAISLMAGAFLRRGDAVLLETPTYFGAIDVFRAAGAKLIGVPVKGDGVPLQEFRTLTLEHAPRLAFLTPTYQNPTGAVMPARTRRELAEFIAQQQLPTIEDDTLCELDFGPPPPPRLSTFAPQAPIVNVGSMSKLFWAGLRVGWLRVPTSMRPLLEQAKTLADFGGSLPAQHITLKLLQDLPALRERRRQQVQPARDLLAGLLRQHLPEWQFQVPAGGQYLWVELPTRQASSFTHHAARYGLRLFPGASMGLGELPDSFLRLPFTLAPAQLPEAVRRLSAAWHDFQTRQGQERLA</sequence>
<keyword evidence="2" id="KW-0663">Pyridoxal phosphate</keyword>
<dbReference type="InterPro" id="IPR015424">
    <property type="entry name" value="PyrdxlP-dep_Trfase"/>
</dbReference>
<keyword evidence="7" id="KW-0032">Aminotransferase</keyword>
<dbReference type="AlphaFoldDB" id="A0A418V7U8"/>
<proteinExistence type="inferred from homology"/>
<accession>A0A418V7U8</accession>
<evidence type="ECO:0000256" key="5">
    <source>
        <dbReference type="ARBA" id="ARBA00023163"/>
    </source>
</evidence>
<keyword evidence="4" id="KW-0238">DNA-binding</keyword>
<comment type="similarity">
    <text evidence="1">In the C-terminal section; belongs to the class-I pyridoxal-phosphate-dependent aminotransferase family.</text>
</comment>
<dbReference type="SUPFAM" id="SSF53383">
    <property type="entry name" value="PLP-dependent transferases"/>
    <property type="match status" value="1"/>
</dbReference>
<name>A0A418V7U8_9DEIO</name>
<dbReference type="Pfam" id="PF00155">
    <property type="entry name" value="Aminotran_1_2"/>
    <property type="match status" value="1"/>
</dbReference>
<dbReference type="OrthoDB" id="9802328at2"/>
<evidence type="ECO:0000256" key="2">
    <source>
        <dbReference type="ARBA" id="ARBA00022898"/>
    </source>
</evidence>
<dbReference type="InterPro" id="IPR015421">
    <property type="entry name" value="PyrdxlP-dep_Trfase_major"/>
</dbReference>
<dbReference type="InterPro" id="IPR015422">
    <property type="entry name" value="PyrdxlP-dep_Trfase_small"/>
</dbReference>
<dbReference type="Pfam" id="PF00392">
    <property type="entry name" value="GntR"/>
    <property type="match status" value="1"/>
</dbReference>
<gene>
    <name evidence="7" type="ORF">D3875_12065</name>
</gene>
<dbReference type="GO" id="GO:0008483">
    <property type="term" value="F:transaminase activity"/>
    <property type="evidence" value="ECO:0007669"/>
    <property type="project" value="UniProtKB-KW"/>
</dbReference>
<dbReference type="RefSeq" id="WP_119764053.1">
    <property type="nucleotide sequence ID" value="NZ_QYUJ01000014.1"/>
</dbReference>
<dbReference type="InterPro" id="IPR036388">
    <property type="entry name" value="WH-like_DNA-bd_sf"/>
</dbReference>
<dbReference type="PROSITE" id="PS50949">
    <property type="entry name" value="HTH_GNTR"/>
    <property type="match status" value="1"/>
</dbReference>
<dbReference type="SUPFAM" id="SSF46785">
    <property type="entry name" value="Winged helix' DNA-binding domain"/>
    <property type="match status" value="1"/>
</dbReference>
<reference evidence="7 8" key="1">
    <citation type="submission" date="2018-09" db="EMBL/GenBank/DDBJ databases">
        <authorList>
            <person name="Zhu H."/>
        </authorList>
    </citation>
    <scope>NUCLEOTIDE SEQUENCE [LARGE SCALE GENOMIC DNA]</scope>
    <source>
        <strain evidence="7 8">K2S05-167</strain>
    </source>
</reference>
<dbReference type="Gene3D" id="1.10.10.10">
    <property type="entry name" value="Winged helix-like DNA-binding domain superfamily/Winged helix DNA-binding domain"/>
    <property type="match status" value="1"/>
</dbReference>